<protein>
    <submittedName>
        <fullName evidence="6">Glycosyltransferase</fullName>
    </submittedName>
</protein>
<dbReference type="EMBL" id="QOHR01000005">
    <property type="protein sequence ID" value="REC57801.1"/>
    <property type="molecule type" value="Genomic_DNA"/>
</dbReference>
<accession>A0A3D9BWS1</accession>
<keyword evidence="7" id="KW-1185">Reference proteome</keyword>
<dbReference type="InterPro" id="IPR001173">
    <property type="entry name" value="Glyco_trans_2-like"/>
</dbReference>
<proteinExistence type="inferred from homology"/>
<gene>
    <name evidence="6" type="ORF">DRV84_06420</name>
</gene>
<organism evidence="6 7">
    <name type="scientific">Rhodosalinus sediminis</name>
    <dbReference type="NCBI Taxonomy" id="1940533"/>
    <lineage>
        <taxon>Bacteria</taxon>
        <taxon>Pseudomonadati</taxon>
        <taxon>Pseudomonadota</taxon>
        <taxon>Alphaproteobacteria</taxon>
        <taxon>Rhodobacterales</taxon>
        <taxon>Paracoccaceae</taxon>
        <taxon>Rhodosalinus</taxon>
    </lineage>
</organism>
<evidence type="ECO:0000313" key="6">
    <source>
        <dbReference type="EMBL" id="REC57801.1"/>
    </source>
</evidence>
<feature type="domain" description="Glycosyltransferase 2-like" evidence="5">
    <location>
        <begin position="32"/>
        <end position="148"/>
    </location>
</feature>
<evidence type="ECO:0000256" key="3">
    <source>
        <dbReference type="ARBA" id="ARBA00022679"/>
    </source>
</evidence>
<dbReference type="InterPro" id="IPR029044">
    <property type="entry name" value="Nucleotide-diphossugar_trans"/>
</dbReference>
<evidence type="ECO:0000259" key="5">
    <source>
        <dbReference type="Pfam" id="PF00535"/>
    </source>
</evidence>
<dbReference type="AlphaFoldDB" id="A0A3D9BWS1"/>
<comment type="similarity">
    <text evidence="1">Belongs to the glycosyltransferase 2 family.</text>
</comment>
<dbReference type="PANTHER" id="PTHR43179:SF12">
    <property type="entry name" value="GALACTOFURANOSYLTRANSFERASE GLFT2"/>
    <property type="match status" value="1"/>
</dbReference>
<evidence type="ECO:0000256" key="1">
    <source>
        <dbReference type="ARBA" id="ARBA00006739"/>
    </source>
</evidence>
<comment type="caution">
    <text evidence="6">The sequence shown here is derived from an EMBL/GenBank/DDBJ whole genome shotgun (WGS) entry which is preliminary data.</text>
</comment>
<evidence type="ECO:0000256" key="4">
    <source>
        <dbReference type="SAM" id="MobiDB-lite"/>
    </source>
</evidence>
<reference evidence="6 7" key="1">
    <citation type="journal article" date="2017" name="Int. J. Syst. Evol. Microbiol.">
        <title>Rhodosalinus sediminis gen. nov., sp. nov., isolated from marine saltern.</title>
        <authorList>
            <person name="Guo L.Y."/>
            <person name="Ling S.K."/>
            <person name="Li C.M."/>
            <person name="Chen G.J."/>
            <person name="Du Z.J."/>
        </authorList>
    </citation>
    <scope>NUCLEOTIDE SEQUENCE [LARGE SCALE GENOMIC DNA]</scope>
    <source>
        <strain evidence="6 7">WDN1C137</strain>
    </source>
</reference>
<keyword evidence="2" id="KW-0328">Glycosyltransferase</keyword>
<dbReference type="Proteomes" id="UP000257131">
    <property type="component" value="Unassembled WGS sequence"/>
</dbReference>
<dbReference type="SUPFAM" id="SSF53448">
    <property type="entry name" value="Nucleotide-diphospho-sugar transferases"/>
    <property type="match status" value="1"/>
</dbReference>
<dbReference type="GO" id="GO:0016757">
    <property type="term" value="F:glycosyltransferase activity"/>
    <property type="evidence" value="ECO:0007669"/>
    <property type="project" value="UniProtKB-KW"/>
</dbReference>
<evidence type="ECO:0000313" key="7">
    <source>
        <dbReference type="Proteomes" id="UP000257131"/>
    </source>
</evidence>
<name>A0A3D9BWS1_9RHOB</name>
<feature type="region of interest" description="Disordered" evidence="4">
    <location>
        <begin position="1"/>
        <end position="21"/>
    </location>
</feature>
<evidence type="ECO:0000256" key="2">
    <source>
        <dbReference type="ARBA" id="ARBA00022676"/>
    </source>
</evidence>
<dbReference type="OrthoDB" id="7665907at2"/>
<keyword evidence="3 6" id="KW-0808">Transferase</keyword>
<dbReference type="Gene3D" id="3.90.550.10">
    <property type="entry name" value="Spore Coat Polysaccharide Biosynthesis Protein SpsA, Chain A"/>
    <property type="match status" value="1"/>
</dbReference>
<dbReference type="Pfam" id="PF00535">
    <property type="entry name" value="Glycos_transf_2"/>
    <property type="match status" value="1"/>
</dbReference>
<dbReference type="PANTHER" id="PTHR43179">
    <property type="entry name" value="RHAMNOSYLTRANSFERASE WBBL"/>
    <property type="match status" value="1"/>
</dbReference>
<sequence>MTRATRPAAPERAVDDAPTADPDARARRLVAVVVTYNRLDQLKVTVGRLLDAGPGVLDALLVVDNASDDGTADWLAGQGDPRLAVLRHARNLGGAGGFETGMRHAVAHLAPDWLLLMDDDGRPEPGALEAFHAARPERWDAIAAAVYYPDGTICEMNRPSVNPFRTARGVLRAVLGGRDGFHIGPACYDAPPRDVDVASFVGLFVSRRAVERVGYPDGALFVYGEDGLYTLGLSAAGGRIGFVPAIRFEHDCRTFAAEPGRFAPPWKSYYYHRNLLFLYRRAAGPLFWPALALVLPKWLLKVRRQRGARWTYLRLLGLAVAHGLTGHTGTPHEAILSRARGRRISGS</sequence>